<gene>
    <name evidence="1" type="ORF">pEaSNUABM33_00297</name>
</gene>
<organism evidence="1 2">
    <name type="scientific">Erwinia phage pEa_SNUABM_33</name>
    <dbReference type="NCBI Taxonomy" id="2869556"/>
    <lineage>
        <taxon>Viruses</taxon>
        <taxon>Duplodnaviria</taxon>
        <taxon>Heunggongvirae</taxon>
        <taxon>Uroviricota</taxon>
        <taxon>Caudoviricetes</taxon>
        <taxon>Alexandravirus</taxon>
        <taxon>Alexandravirus SNUABM33</taxon>
    </lineage>
</organism>
<proteinExistence type="predicted"/>
<sequence length="400" mass="44866">MTEAEMNIDQVTNAAKTIFRSGTAEQRDALRAVANTVLAGSAALAYEGTEPDVETTYRLLSKIQFSGDGQQMLPADEIYALDTLLRKGKKATFMRAVENIALTMYCTDPRTAGRGYWPKNNNDLNLLLTRAFIWLVAQEGLENILVKDTSVVSHTRLAQFLIATQVAGKDEGALRHFTLYHPHQDTGNIYSCNVLPDEYIASLKAARRANRPEEYDQVRGMSFNQLADLCERLNVIGPNSVPKHSCSCDDEDCECEDDDYRSREDYEGDTEELLEDFYGKFGDPDDDEEPEQDIWQPDVSLMEVEIDLPAVTLPRPAPDAYVGRAPSRYKKPVQKTSRTKLLLTREQQIWHTIDTDNKEFGDRRFAITLVSRHTCGVSHAIATAREALAVAAVLMDESSK</sequence>
<name>A0AAE7XM52_9CAUD</name>
<evidence type="ECO:0000313" key="1">
    <source>
        <dbReference type="EMBL" id="QZE58173.1"/>
    </source>
</evidence>
<accession>A0AAE7XM52</accession>
<protein>
    <submittedName>
        <fullName evidence="1">Uncharacterized protein</fullName>
    </submittedName>
</protein>
<evidence type="ECO:0000313" key="2">
    <source>
        <dbReference type="Proteomes" id="UP000827805"/>
    </source>
</evidence>
<dbReference type="EMBL" id="MZ443779">
    <property type="protein sequence ID" value="QZE58173.1"/>
    <property type="molecule type" value="Genomic_DNA"/>
</dbReference>
<dbReference type="Proteomes" id="UP000827805">
    <property type="component" value="Segment"/>
</dbReference>
<reference evidence="1 2" key="1">
    <citation type="submission" date="2021-06" db="EMBL/GenBank/DDBJ databases">
        <title>Complete genome sequence of Erwinia phage pEa_SNUABM_33.</title>
        <authorList>
            <person name="Kim S.G."/>
            <person name="Park S.C."/>
        </authorList>
    </citation>
    <scope>NUCLEOTIDE SEQUENCE [LARGE SCALE GENOMIC DNA]</scope>
</reference>
<keyword evidence="2" id="KW-1185">Reference proteome</keyword>